<proteinExistence type="predicted"/>
<comment type="caution">
    <text evidence="2">The sequence shown here is derived from an EMBL/GenBank/DDBJ whole genome shotgun (WGS) entry which is preliminary data.</text>
</comment>
<feature type="region of interest" description="Disordered" evidence="1">
    <location>
        <begin position="29"/>
        <end position="62"/>
    </location>
</feature>
<dbReference type="Proteomes" id="UP001433268">
    <property type="component" value="Unassembled WGS sequence"/>
</dbReference>
<evidence type="ECO:0000313" key="3">
    <source>
        <dbReference type="Proteomes" id="UP001433268"/>
    </source>
</evidence>
<evidence type="ECO:0000256" key="1">
    <source>
        <dbReference type="SAM" id="MobiDB-lite"/>
    </source>
</evidence>
<gene>
    <name evidence="2" type="ORF">PG997_007544</name>
</gene>
<name>A0ABR1W8B1_9PEZI</name>
<reference evidence="2 3" key="1">
    <citation type="submission" date="2023-01" db="EMBL/GenBank/DDBJ databases">
        <title>Analysis of 21 Apiospora genomes using comparative genomics revels a genus with tremendous synthesis potential of carbohydrate active enzymes and secondary metabolites.</title>
        <authorList>
            <person name="Sorensen T."/>
        </authorList>
    </citation>
    <scope>NUCLEOTIDE SEQUENCE [LARGE SCALE GENOMIC DNA]</scope>
    <source>
        <strain evidence="2 3">CBS 114990</strain>
    </source>
</reference>
<keyword evidence="3" id="KW-1185">Reference proteome</keyword>
<protein>
    <submittedName>
        <fullName evidence="2">Uncharacterized protein</fullName>
    </submittedName>
</protein>
<accession>A0ABR1W8B1</accession>
<sequence>MAPRRAVQAPDEQEIARIDEEIRPFIKNEDNRWPAGLPHEGRPPRRGRRRREGRTAGRFWMPPLGHATRRLKSCILLDGETTEQQQEVDGAVGTVSAELYPRLKDCWT</sequence>
<dbReference type="RefSeq" id="XP_066667201.1">
    <property type="nucleotide sequence ID" value="XM_066811859.1"/>
</dbReference>
<organism evidence="2 3">
    <name type="scientific">Apiospora hydei</name>
    <dbReference type="NCBI Taxonomy" id="1337664"/>
    <lineage>
        <taxon>Eukaryota</taxon>
        <taxon>Fungi</taxon>
        <taxon>Dikarya</taxon>
        <taxon>Ascomycota</taxon>
        <taxon>Pezizomycotina</taxon>
        <taxon>Sordariomycetes</taxon>
        <taxon>Xylariomycetidae</taxon>
        <taxon>Amphisphaeriales</taxon>
        <taxon>Apiosporaceae</taxon>
        <taxon>Apiospora</taxon>
    </lineage>
</organism>
<dbReference type="GeneID" id="92044919"/>
<evidence type="ECO:0000313" key="2">
    <source>
        <dbReference type="EMBL" id="KAK8079726.1"/>
    </source>
</evidence>
<dbReference type="EMBL" id="JAQQWN010000006">
    <property type="protein sequence ID" value="KAK8079726.1"/>
    <property type="molecule type" value="Genomic_DNA"/>
</dbReference>